<evidence type="ECO:0000313" key="2">
    <source>
        <dbReference type="Proteomes" id="UP000240357"/>
    </source>
</evidence>
<dbReference type="AlphaFoldDB" id="A0A2T2YHF1"/>
<gene>
    <name evidence="1" type="ORF">AHMF7605_16185</name>
</gene>
<keyword evidence="2" id="KW-1185">Reference proteome</keyword>
<dbReference type="EMBL" id="PYFT01000001">
    <property type="protein sequence ID" value="PSR54931.1"/>
    <property type="molecule type" value="Genomic_DNA"/>
</dbReference>
<proteinExistence type="predicted"/>
<reference evidence="1 2" key="1">
    <citation type="submission" date="2018-03" db="EMBL/GenBank/DDBJ databases">
        <title>Adhaeribacter sp. HMF7605 Genome sequencing and assembly.</title>
        <authorList>
            <person name="Kang H."/>
            <person name="Kang J."/>
            <person name="Cha I."/>
            <person name="Kim H."/>
            <person name="Joh K."/>
        </authorList>
    </citation>
    <scope>NUCLEOTIDE SEQUENCE [LARGE SCALE GENOMIC DNA]</scope>
    <source>
        <strain evidence="1 2">HMF7605</strain>
    </source>
</reference>
<organism evidence="1 2">
    <name type="scientific">Adhaeribacter arboris</name>
    <dbReference type="NCBI Taxonomy" id="2072846"/>
    <lineage>
        <taxon>Bacteria</taxon>
        <taxon>Pseudomonadati</taxon>
        <taxon>Bacteroidota</taxon>
        <taxon>Cytophagia</taxon>
        <taxon>Cytophagales</taxon>
        <taxon>Hymenobacteraceae</taxon>
        <taxon>Adhaeribacter</taxon>
    </lineage>
</organism>
<dbReference type="Proteomes" id="UP000240357">
    <property type="component" value="Unassembled WGS sequence"/>
</dbReference>
<comment type="caution">
    <text evidence="1">The sequence shown here is derived from an EMBL/GenBank/DDBJ whole genome shotgun (WGS) entry which is preliminary data.</text>
</comment>
<sequence length="551" mass="65006">MCAVRDQNAWCINTDKCLDLPAKGIQSASPYCFGLKKDSLKGGEKYQKDKVKVYDRLNQYFDNAIKFLQEEKEKKLAVAFKDFCRRYLSAEIETTEHFVSLKDNDYIIFYLDIPLEIYQKPHQQYLKKRLFNTEQYNVPGLNEEILGTSNFFNGYNSKKLFLMHQTAPFEINGRISGSEAQALFQFEKLIERGVLPNPVPIFIHKEELNLNFGTVKLFHDQDKKIGYREIIQSIKPTDRQNYYLLFVTRGEIKDFDFVSSFEYNLKDAKTGDPFWTIYNLFHLKEKNSKEDKRYPDIKNIFQFQSEVVQYIFNRALVREDEGKLVIKYFDEIDAKYYSAATYLLVMKYRQAFYNYIYKSRREVISGLIFKDIMLTGIRDDVKQNKEFGAKEKLNIYFSLNHHFDNTNSNFNGNYMPDKLDELFQKTMEIADSKERVALSDETEFAYISGQMINFLLDQSESANPTHALLEPFLQKTSRELFVDEIVKVFNRYKHNIDRKGTGRVSRLLREILGFDRPVDIKKYMSFILAGYFSPSFRFTKSVEKQPDTIEK</sequence>
<protein>
    <recommendedName>
        <fullName evidence="3">Type I-B CRISPR-associated protein Cas8b/Csh1</fullName>
    </recommendedName>
</protein>
<accession>A0A2T2YHF1</accession>
<evidence type="ECO:0000313" key="1">
    <source>
        <dbReference type="EMBL" id="PSR54931.1"/>
    </source>
</evidence>
<evidence type="ECO:0008006" key="3">
    <source>
        <dbReference type="Google" id="ProtNLM"/>
    </source>
</evidence>
<name>A0A2T2YHF1_9BACT</name>